<dbReference type="GO" id="GO:0003700">
    <property type="term" value="F:DNA-binding transcription factor activity"/>
    <property type="evidence" value="ECO:0007669"/>
    <property type="project" value="TreeGrafter"/>
</dbReference>
<evidence type="ECO:0000313" key="6">
    <source>
        <dbReference type="EMBL" id="KOY83388.1"/>
    </source>
</evidence>
<keyword evidence="7" id="KW-1185">Reference proteome</keyword>
<dbReference type="OrthoDB" id="9778379at2"/>
<dbReference type="PROSITE" id="PS51078">
    <property type="entry name" value="ICLR_ED"/>
    <property type="match status" value="1"/>
</dbReference>
<reference evidence="6 7" key="1">
    <citation type="submission" date="2015-07" db="EMBL/GenBank/DDBJ databases">
        <title>Genome sequencing project for genomic taxonomy and phylogenomics of Bacillus-like bacteria.</title>
        <authorList>
            <person name="Liu B."/>
            <person name="Wang J."/>
            <person name="Zhu Y."/>
            <person name="Liu G."/>
            <person name="Chen Q."/>
            <person name="Chen Z."/>
            <person name="Che J."/>
            <person name="Ge C."/>
            <person name="Shi H."/>
            <person name="Pan Z."/>
            <person name="Liu X."/>
        </authorList>
    </citation>
    <scope>NUCLEOTIDE SEQUENCE [LARGE SCALE GENOMIC DNA]</scope>
    <source>
        <strain evidence="6 7">DSM 54</strain>
    </source>
</reference>
<dbReference type="InterPro" id="IPR005471">
    <property type="entry name" value="Tscrpt_reg_IclR_N"/>
</dbReference>
<keyword evidence="2" id="KW-0238">DNA-binding</keyword>
<keyword evidence="3" id="KW-0804">Transcription</keyword>
<dbReference type="SMART" id="SM00346">
    <property type="entry name" value="HTH_ICLR"/>
    <property type="match status" value="1"/>
</dbReference>
<dbReference type="GO" id="GO:0045892">
    <property type="term" value="P:negative regulation of DNA-templated transcription"/>
    <property type="evidence" value="ECO:0007669"/>
    <property type="project" value="TreeGrafter"/>
</dbReference>
<comment type="caution">
    <text evidence="6">The sequence shown here is derived from an EMBL/GenBank/DDBJ whole genome shotgun (WGS) entry which is preliminary data.</text>
</comment>
<feature type="domain" description="IclR-ED" evidence="5">
    <location>
        <begin position="66"/>
        <end position="249"/>
    </location>
</feature>
<dbReference type="InterPro" id="IPR036388">
    <property type="entry name" value="WH-like_DNA-bd_sf"/>
</dbReference>
<sequence length="257" mass="29454">MTLKTLDNSLEVLKYFNKENPTWGVRELAKEMNISHSIIYRILTTFEQHGFLIQNPETKKYELGLRFLEYGQMVRDKLNLSDFVLPIMKNVADTVKESVFLTWLDGTDGVTVEIAESSQTIKFSVSIGTRTPLYIGASCKTMMAFLPAERKKEITDHGMKKLTPDTITDPDALLADLEKIQQQGWCFTTGEYAHSVFGLGVPLFNNKREVIASLTIAGPIYRKPTEDRLPEMINVLQYGAMNIQRYFDQYSFKLYHE</sequence>
<evidence type="ECO:0000256" key="2">
    <source>
        <dbReference type="ARBA" id="ARBA00023125"/>
    </source>
</evidence>
<dbReference type="SUPFAM" id="SSF46785">
    <property type="entry name" value="Winged helix' DNA-binding domain"/>
    <property type="match status" value="1"/>
</dbReference>
<organism evidence="6 7">
    <name type="scientific">Lysinibacillus macroides</name>
    <dbReference type="NCBI Taxonomy" id="33935"/>
    <lineage>
        <taxon>Bacteria</taxon>
        <taxon>Bacillati</taxon>
        <taxon>Bacillota</taxon>
        <taxon>Bacilli</taxon>
        <taxon>Bacillales</taxon>
        <taxon>Bacillaceae</taxon>
        <taxon>Lysinibacillus</taxon>
    </lineage>
</organism>
<dbReference type="GO" id="GO:0003677">
    <property type="term" value="F:DNA binding"/>
    <property type="evidence" value="ECO:0007669"/>
    <property type="project" value="UniProtKB-KW"/>
</dbReference>
<dbReference type="PANTHER" id="PTHR30136:SF24">
    <property type="entry name" value="HTH-TYPE TRANSCRIPTIONAL REPRESSOR ALLR"/>
    <property type="match status" value="1"/>
</dbReference>
<dbReference type="PROSITE" id="PS51077">
    <property type="entry name" value="HTH_ICLR"/>
    <property type="match status" value="1"/>
</dbReference>
<protein>
    <submittedName>
        <fullName evidence="6">IclR family transcriptional regulator</fullName>
    </submittedName>
</protein>
<evidence type="ECO:0000313" key="7">
    <source>
        <dbReference type="Proteomes" id="UP000037977"/>
    </source>
</evidence>
<dbReference type="PANTHER" id="PTHR30136">
    <property type="entry name" value="HELIX-TURN-HELIX TRANSCRIPTIONAL REGULATOR, ICLR FAMILY"/>
    <property type="match status" value="1"/>
</dbReference>
<dbReference type="InterPro" id="IPR029016">
    <property type="entry name" value="GAF-like_dom_sf"/>
</dbReference>
<feature type="domain" description="HTH iclR-type" evidence="4">
    <location>
        <begin position="3"/>
        <end position="65"/>
    </location>
</feature>
<dbReference type="Pfam" id="PF01614">
    <property type="entry name" value="IclR_C"/>
    <property type="match status" value="1"/>
</dbReference>
<dbReference type="RefSeq" id="WP_053994631.1">
    <property type="nucleotide sequence ID" value="NZ_CP065643.1"/>
</dbReference>
<name>A0A0M9DKP2_9BACI</name>
<evidence type="ECO:0000259" key="5">
    <source>
        <dbReference type="PROSITE" id="PS51078"/>
    </source>
</evidence>
<dbReference type="AlphaFoldDB" id="A0A0M9DKP2"/>
<dbReference type="SUPFAM" id="SSF55781">
    <property type="entry name" value="GAF domain-like"/>
    <property type="match status" value="1"/>
</dbReference>
<dbReference type="InterPro" id="IPR050707">
    <property type="entry name" value="HTH_MetabolicPath_Reg"/>
</dbReference>
<evidence type="ECO:0000259" key="4">
    <source>
        <dbReference type="PROSITE" id="PS51077"/>
    </source>
</evidence>
<keyword evidence="1" id="KW-0805">Transcription regulation</keyword>
<gene>
    <name evidence="6" type="ORF">ADM90_08990</name>
</gene>
<dbReference type="Gene3D" id="1.10.10.10">
    <property type="entry name" value="Winged helix-like DNA-binding domain superfamily/Winged helix DNA-binding domain"/>
    <property type="match status" value="1"/>
</dbReference>
<dbReference type="InterPro" id="IPR036390">
    <property type="entry name" value="WH_DNA-bd_sf"/>
</dbReference>
<dbReference type="InterPro" id="IPR014757">
    <property type="entry name" value="Tscrpt_reg_IclR_C"/>
</dbReference>
<dbReference type="PATRIC" id="fig|33935.3.peg.1274"/>
<dbReference type="Gene3D" id="3.30.450.40">
    <property type="match status" value="1"/>
</dbReference>
<accession>A0A0M9DKP2</accession>
<dbReference type="EMBL" id="LGCI01000005">
    <property type="protein sequence ID" value="KOY83388.1"/>
    <property type="molecule type" value="Genomic_DNA"/>
</dbReference>
<dbReference type="Proteomes" id="UP000037977">
    <property type="component" value="Unassembled WGS sequence"/>
</dbReference>
<dbReference type="Pfam" id="PF09339">
    <property type="entry name" value="HTH_IclR"/>
    <property type="match status" value="1"/>
</dbReference>
<proteinExistence type="predicted"/>
<evidence type="ECO:0000256" key="1">
    <source>
        <dbReference type="ARBA" id="ARBA00023015"/>
    </source>
</evidence>
<evidence type="ECO:0000256" key="3">
    <source>
        <dbReference type="ARBA" id="ARBA00023163"/>
    </source>
</evidence>
<dbReference type="STRING" id="33935.ADM90_08990"/>